<dbReference type="EMBL" id="VEVO01000005">
    <property type="protein sequence ID" value="KAF0041774.1"/>
    <property type="molecule type" value="Genomic_DNA"/>
</dbReference>
<gene>
    <name evidence="2" type="ORF">F2P81_005306</name>
</gene>
<dbReference type="Proteomes" id="UP000438429">
    <property type="component" value="Unassembled WGS sequence"/>
</dbReference>
<name>A0A6A4TEX2_SCOMX</name>
<reference evidence="2 3" key="1">
    <citation type="submission" date="2019-06" db="EMBL/GenBank/DDBJ databases">
        <title>Draft genomes of female and male turbot (Scophthalmus maximus).</title>
        <authorList>
            <person name="Xu H."/>
            <person name="Xu X.-W."/>
            <person name="Shao C."/>
            <person name="Chen S."/>
        </authorList>
    </citation>
    <scope>NUCLEOTIDE SEQUENCE [LARGE SCALE GENOMIC DNA]</scope>
    <source>
        <strain evidence="2">Ysfricsl-2016a</strain>
        <tissue evidence="2">Blood</tissue>
    </source>
</reference>
<evidence type="ECO:0000313" key="3">
    <source>
        <dbReference type="Proteomes" id="UP000438429"/>
    </source>
</evidence>
<comment type="caution">
    <text evidence="2">The sequence shown here is derived from an EMBL/GenBank/DDBJ whole genome shotgun (WGS) entry which is preliminary data.</text>
</comment>
<dbReference type="AlphaFoldDB" id="A0A6A4TEX2"/>
<evidence type="ECO:0000256" key="1">
    <source>
        <dbReference type="SAM" id="MobiDB-lite"/>
    </source>
</evidence>
<protein>
    <submittedName>
        <fullName evidence="2">Uncharacterized protein</fullName>
    </submittedName>
</protein>
<accession>A0A6A4TEX2</accession>
<feature type="region of interest" description="Disordered" evidence="1">
    <location>
        <begin position="31"/>
        <end position="57"/>
    </location>
</feature>
<sequence length="306" mass="34013">MQSRRELVHICMQRRIRLDMCTARESYMKSRSERLSRTGSPDESFGPGCSTGEGTWTSKRGQREELKARGLWGEETYTAYRGLIKPRRVICTVRPPRIGIKSEEALCAFVNVLCSYYSALALPATACGVIIPSESDELLRGTKLQFTSNAERAEMDAEKFPTPEMKCVMLNNVLKEETPDPFHLMFRYKPTPHVPLGSKASETIWSNTTDALQNRCSPAETRAGGHLNRQAAKSSSSIISDFVQTATIAPSGSGTCFCGPLRYLELRCQMLSEFCLLTTARPAVYLTRHGKAHGEGYSTGLQHSAR</sequence>
<organism evidence="2 3">
    <name type="scientific">Scophthalmus maximus</name>
    <name type="common">Turbot</name>
    <name type="synonym">Psetta maxima</name>
    <dbReference type="NCBI Taxonomy" id="52904"/>
    <lineage>
        <taxon>Eukaryota</taxon>
        <taxon>Metazoa</taxon>
        <taxon>Chordata</taxon>
        <taxon>Craniata</taxon>
        <taxon>Vertebrata</taxon>
        <taxon>Euteleostomi</taxon>
        <taxon>Actinopterygii</taxon>
        <taxon>Neopterygii</taxon>
        <taxon>Teleostei</taxon>
        <taxon>Neoteleostei</taxon>
        <taxon>Acanthomorphata</taxon>
        <taxon>Carangaria</taxon>
        <taxon>Pleuronectiformes</taxon>
        <taxon>Pleuronectoidei</taxon>
        <taxon>Scophthalmidae</taxon>
        <taxon>Scophthalmus</taxon>
    </lineage>
</organism>
<proteinExistence type="predicted"/>
<evidence type="ECO:0000313" key="2">
    <source>
        <dbReference type="EMBL" id="KAF0041774.1"/>
    </source>
</evidence>